<keyword evidence="4 8" id="KW-0812">Transmembrane</keyword>
<dbReference type="PANTHER" id="PTHR30069">
    <property type="entry name" value="TONB-DEPENDENT OUTER MEMBRANE RECEPTOR"/>
    <property type="match status" value="1"/>
</dbReference>
<evidence type="ECO:0000256" key="2">
    <source>
        <dbReference type="ARBA" id="ARBA00022448"/>
    </source>
</evidence>
<feature type="domain" description="TonB-dependent receptor plug" evidence="10">
    <location>
        <begin position="120"/>
        <end position="228"/>
    </location>
</feature>
<evidence type="ECO:0000313" key="11">
    <source>
        <dbReference type="EMBL" id="SEV83574.1"/>
    </source>
</evidence>
<dbReference type="InterPro" id="IPR008969">
    <property type="entry name" value="CarboxyPept-like_regulatory"/>
</dbReference>
<keyword evidence="2 8" id="KW-0813">Transport</keyword>
<dbReference type="Gene3D" id="2.40.170.20">
    <property type="entry name" value="TonB-dependent receptor, beta-barrel domain"/>
    <property type="match status" value="1"/>
</dbReference>
<dbReference type="Pfam" id="PF13715">
    <property type="entry name" value="CarbopepD_reg_2"/>
    <property type="match status" value="1"/>
</dbReference>
<dbReference type="PROSITE" id="PS52016">
    <property type="entry name" value="TONB_DEPENDENT_REC_3"/>
    <property type="match status" value="1"/>
</dbReference>
<feature type="chain" id="PRO_5011458057" evidence="9">
    <location>
        <begin position="22"/>
        <end position="724"/>
    </location>
</feature>
<dbReference type="InterPro" id="IPR039426">
    <property type="entry name" value="TonB-dep_rcpt-like"/>
</dbReference>
<dbReference type="GO" id="GO:0015344">
    <property type="term" value="F:siderophore uptake transmembrane transporter activity"/>
    <property type="evidence" value="ECO:0007669"/>
    <property type="project" value="TreeGrafter"/>
</dbReference>
<dbReference type="InterPro" id="IPR036942">
    <property type="entry name" value="Beta-barrel_TonB_sf"/>
</dbReference>
<sequence>MNKIFLMATLLCLLSTSLAYGQNTISFKILDAESKEPMVGATVYAGENKGAIANIDGIATIAGITESTIKVRISFVGYEAQELSFSFPLTESLPIEVLLGHHDEEMEDVVVTATRTSRSIEDIPTRVEFLGAEELQEKAVMRSANIAMLLRESTGIQMQITSPSSANQSIRIQGLDGRYTQLMKDGFPLYGGFSGGLSIMQIPPLDLQQVEVIKGSNSTLYGGGAIAGLVNLVSIRPSEDPLTKIMLDQTSAGGTTLNAFHAVQKGKWGYSLFGSGHLQRAYDPNDDNFSDLPEVESITINPTIYYRPNQSSQFRLGLNGTFENRLGGNLDAIDRGTPSDTEYLQENRTRRMSYQLSYTNDFGGGNQLTIKNSLLHFDRDIGEYQYGFDGEQIATFSEATYSFGSTKSNWLVGANLYTDRFREGDESMEDRSYNQLTGGVFVNQTANLSERFVLESGMRLDMSKDYGVFALPRASLLYKANAKLSYRIGGGLGYKLPTIFTEDSERLSFRGINSFNLTDLDAEKSYGGNFDVNYKTAIGSEWTFSINQMIFYTQLTDPLVLRPTTVADEFAFENADGPMRTQGLETNLKLTYKDFKLFLNYALIDTELQYENINNQKPLTAKHNAGAVLVYEQHGKWRIGLEAYYTGQQFRENYTETDDYWIAGLMMLRKFNKISVYLNFENFTDTRQSRFESIDLGNSTNPAALDIWAPMDGFIANGGVILEF</sequence>
<proteinExistence type="inferred from homology"/>
<dbReference type="InterPro" id="IPR037066">
    <property type="entry name" value="Plug_dom_sf"/>
</dbReference>
<dbReference type="InterPro" id="IPR012910">
    <property type="entry name" value="Plug_dom"/>
</dbReference>
<dbReference type="Gene3D" id="2.170.130.10">
    <property type="entry name" value="TonB-dependent receptor, plug domain"/>
    <property type="match status" value="1"/>
</dbReference>
<accession>A0A1I0M6J9</accession>
<dbReference type="STRING" id="1267423.SAMN05216290_0083"/>
<evidence type="ECO:0000256" key="7">
    <source>
        <dbReference type="ARBA" id="ARBA00023237"/>
    </source>
</evidence>
<evidence type="ECO:0000256" key="3">
    <source>
        <dbReference type="ARBA" id="ARBA00022452"/>
    </source>
</evidence>
<dbReference type="EMBL" id="FOIR01000001">
    <property type="protein sequence ID" value="SEV83574.1"/>
    <property type="molecule type" value="Genomic_DNA"/>
</dbReference>
<feature type="signal peptide" evidence="9">
    <location>
        <begin position="1"/>
        <end position="21"/>
    </location>
</feature>
<keyword evidence="6 8" id="KW-0472">Membrane</keyword>
<keyword evidence="5 9" id="KW-0732">Signal</keyword>
<evidence type="ECO:0000256" key="9">
    <source>
        <dbReference type="SAM" id="SignalP"/>
    </source>
</evidence>
<dbReference type="SUPFAM" id="SSF49464">
    <property type="entry name" value="Carboxypeptidase regulatory domain-like"/>
    <property type="match status" value="1"/>
</dbReference>
<dbReference type="GO" id="GO:0009279">
    <property type="term" value="C:cell outer membrane"/>
    <property type="evidence" value="ECO:0007669"/>
    <property type="project" value="UniProtKB-SubCell"/>
</dbReference>
<dbReference type="GO" id="GO:0044718">
    <property type="term" value="P:siderophore transmembrane transport"/>
    <property type="evidence" value="ECO:0007669"/>
    <property type="project" value="TreeGrafter"/>
</dbReference>
<evidence type="ECO:0000259" key="10">
    <source>
        <dbReference type="Pfam" id="PF07715"/>
    </source>
</evidence>
<evidence type="ECO:0000256" key="1">
    <source>
        <dbReference type="ARBA" id="ARBA00004571"/>
    </source>
</evidence>
<dbReference type="AlphaFoldDB" id="A0A1I0M6J9"/>
<reference evidence="12" key="1">
    <citation type="submission" date="2016-10" db="EMBL/GenBank/DDBJ databases">
        <authorList>
            <person name="Varghese N."/>
            <person name="Submissions S."/>
        </authorList>
    </citation>
    <scope>NUCLEOTIDE SEQUENCE [LARGE SCALE GENOMIC DNA]</scope>
    <source>
        <strain evidence="12">CGMCC 1.12402</strain>
    </source>
</reference>
<keyword evidence="12" id="KW-1185">Reference proteome</keyword>
<dbReference type="Pfam" id="PF07715">
    <property type="entry name" value="Plug"/>
    <property type="match status" value="1"/>
</dbReference>
<dbReference type="Proteomes" id="UP000199437">
    <property type="component" value="Unassembled WGS sequence"/>
</dbReference>
<gene>
    <name evidence="11" type="ORF">SAMN05216290_0083</name>
</gene>
<evidence type="ECO:0000313" key="12">
    <source>
        <dbReference type="Proteomes" id="UP000199437"/>
    </source>
</evidence>
<protein>
    <submittedName>
        <fullName evidence="11">Iron complex outermembrane recepter protein</fullName>
    </submittedName>
</protein>
<evidence type="ECO:0000256" key="8">
    <source>
        <dbReference type="PROSITE-ProRule" id="PRU01360"/>
    </source>
</evidence>
<evidence type="ECO:0000256" key="5">
    <source>
        <dbReference type="ARBA" id="ARBA00022729"/>
    </source>
</evidence>
<keyword evidence="3 8" id="KW-1134">Transmembrane beta strand</keyword>
<name>A0A1I0M6J9_9BACT</name>
<dbReference type="SUPFAM" id="SSF56935">
    <property type="entry name" value="Porins"/>
    <property type="match status" value="1"/>
</dbReference>
<organism evidence="11 12">
    <name type="scientific">Roseivirga pacifica</name>
    <dbReference type="NCBI Taxonomy" id="1267423"/>
    <lineage>
        <taxon>Bacteria</taxon>
        <taxon>Pseudomonadati</taxon>
        <taxon>Bacteroidota</taxon>
        <taxon>Cytophagia</taxon>
        <taxon>Cytophagales</taxon>
        <taxon>Roseivirgaceae</taxon>
        <taxon>Roseivirga</taxon>
    </lineage>
</organism>
<dbReference type="PANTHER" id="PTHR30069:SF29">
    <property type="entry name" value="HEMOGLOBIN AND HEMOGLOBIN-HAPTOGLOBIN-BINDING PROTEIN 1-RELATED"/>
    <property type="match status" value="1"/>
</dbReference>
<evidence type="ECO:0000256" key="6">
    <source>
        <dbReference type="ARBA" id="ARBA00023136"/>
    </source>
</evidence>
<evidence type="ECO:0000256" key="4">
    <source>
        <dbReference type="ARBA" id="ARBA00022692"/>
    </source>
</evidence>
<comment type="similarity">
    <text evidence="8">Belongs to the TonB-dependent receptor family.</text>
</comment>
<dbReference type="RefSeq" id="WP_245733442.1">
    <property type="nucleotide sequence ID" value="NZ_FOIR01000001.1"/>
</dbReference>
<dbReference type="GeneID" id="99984847"/>
<comment type="subcellular location">
    <subcellularLocation>
        <location evidence="1 8">Cell outer membrane</location>
        <topology evidence="1 8">Multi-pass membrane protein</topology>
    </subcellularLocation>
</comment>
<keyword evidence="7 8" id="KW-0998">Cell outer membrane</keyword>